<dbReference type="InterPro" id="IPR036291">
    <property type="entry name" value="NAD(P)-bd_dom_sf"/>
</dbReference>
<feature type="domain" description="D-isomer specific 2-hydroxyacid dehydrogenase NAD-binding" evidence="6">
    <location>
        <begin position="46"/>
        <end position="231"/>
    </location>
</feature>
<dbReference type="SUPFAM" id="SSF51735">
    <property type="entry name" value="NAD(P)-binding Rossmann-fold domains"/>
    <property type="match status" value="1"/>
</dbReference>
<evidence type="ECO:0000256" key="4">
    <source>
        <dbReference type="RuleBase" id="RU003719"/>
    </source>
</evidence>
<dbReference type="InterPro" id="IPR050223">
    <property type="entry name" value="D-isomer_2-hydroxyacid_DH"/>
</dbReference>
<dbReference type="GO" id="GO:0051287">
    <property type="term" value="F:NAD binding"/>
    <property type="evidence" value="ECO:0007669"/>
    <property type="project" value="InterPro"/>
</dbReference>
<dbReference type="PROSITE" id="PS00670">
    <property type="entry name" value="D_2_HYDROXYACID_DH_2"/>
    <property type="match status" value="1"/>
</dbReference>
<dbReference type="GO" id="GO:0047964">
    <property type="term" value="F:glyoxylate reductase (NADH) activity"/>
    <property type="evidence" value="ECO:0007669"/>
    <property type="project" value="UniProtKB-EC"/>
</dbReference>
<name>A0AAF0F8Y9_9BASI</name>
<evidence type="ECO:0000259" key="6">
    <source>
        <dbReference type="Pfam" id="PF02826"/>
    </source>
</evidence>
<evidence type="ECO:0000256" key="3">
    <source>
        <dbReference type="ARBA" id="ARBA00023027"/>
    </source>
</evidence>
<dbReference type="CDD" id="cd12168">
    <property type="entry name" value="Mand_dh_like"/>
    <property type="match status" value="1"/>
</dbReference>
<dbReference type="GO" id="GO:0005829">
    <property type="term" value="C:cytosol"/>
    <property type="evidence" value="ECO:0007669"/>
    <property type="project" value="TreeGrafter"/>
</dbReference>
<dbReference type="Pfam" id="PF00389">
    <property type="entry name" value="2-Hacid_dh"/>
    <property type="match status" value="1"/>
</dbReference>
<dbReference type="PROSITE" id="PS00671">
    <property type="entry name" value="D_2_HYDROXYACID_DH_3"/>
    <property type="match status" value="1"/>
</dbReference>
<dbReference type="EC" id="1.1.1.26" evidence="7"/>
<dbReference type="InterPro" id="IPR006139">
    <property type="entry name" value="D-isomer_2_OHA_DH_cat_dom"/>
</dbReference>
<feature type="domain" description="D-isomer specific 2-hydroxyacid dehydrogenase catalytic" evidence="5">
    <location>
        <begin position="17"/>
        <end position="262"/>
    </location>
</feature>
<keyword evidence="3" id="KW-0520">NAD</keyword>
<dbReference type="Pfam" id="PF02826">
    <property type="entry name" value="2-Hacid_dh_C"/>
    <property type="match status" value="1"/>
</dbReference>
<sequence length="270" mass="29281">MVRAMTNVRIDMRLISVDISALSARGIQTANVPTVVNEASADTALFLLIGAMRRFPLAMNELHTGKFNSQFPFRTASDPESKVLGIVGAGGIGQAFAKKAAHALGMRILYHNRNRLSDAKETGGMPSGERMQYCETLSQLLESSDAVSLHCPITPETRHLISDEQFSKMKRSAVLINTARGPVVDEAAMVRALNAETIAGVGLDVYENEPKLHPGLLELAKSKALLLPHVATLSLQTQTAMEATCLNNLMHGLATGKLLYTVREQEGIRF</sequence>
<dbReference type="GO" id="GO:0030267">
    <property type="term" value="F:glyoxylate reductase (NADPH) activity"/>
    <property type="evidence" value="ECO:0007669"/>
    <property type="project" value="TreeGrafter"/>
</dbReference>
<dbReference type="InterPro" id="IPR029753">
    <property type="entry name" value="D-isomer_DH_CS"/>
</dbReference>
<reference evidence="7" key="1">
    <citation type="submission" date="2023-02" db="EMBL/GenBank/DDBJ databases">
        <title>Mating type loci evolution in Malassezia.</title>
        <authorList>
            <person name="Coelho M.A."/>
        </authorList>
    </citation>
    <scope>NUCLEOTIDE SEQUENCE</scope>
    <source>
        <strain evidence="7">CBS 14136</strain>
    </source>
</reference>
<evidence type="ECO:0000259" key="5">
    <source>
        <dbReference type="Pfam" id="PF00389"/>
    </source>
</evidence>
<dbReference type="FunFam" id="3.40.50.720:FF:000203">
    <property type="entry name" value="D-3-phosphoglycerate dehydrogenase (SerA)"/>
    <property type="match status" value="1"/>
</dbReference>
<dbReference type="Proteomes" id="UP001214628">
    <property type="component" value="Chromosome 1"/>
</dbReference>
<organism evidence="7 8">
    <name type="scientific">Malassezia psittaci</name>
    <dbReference type="NCBI Taxonomy" id="1821823"/>
    <lineage>
        <taxon>Eukaryota</taxon>
        <taxon>Fungi</taxon>
        <taxon>Dikarya</taxon>
        <taxon>Basidiomycota</taxon>
        <taxon>Ustilaginomycotina</taxon>
        <taxon>Malasseziomycetes</taxon>
        <taxon>Malasseziales</taxon>
        <taxon>Malasseziaceae</taxon>
        <taxon>Malassezia</taxon>
    </lineage>
</organism>
<proteinExistence type="inferred from homology"/>
<evidence type="ECO:0000313" key="7">
    <source>
        <dbReference type="EMBL" id="WFD42887.1"/>
    </source>
</evidence>
<dbReference type="PANTHER" id="PTHR10996:SF289">
    <property type="entry name" value="2-HYDROXYACID DEHYDROGENASE"/>
    <property type="match status" value="1"/>
</dbReference>
<dbReference type="InterPro" id="IPR006140">
    <property type="entry name" value="D-isomer_DH_NAD-bd"/>
</dbReference>
<dbReference type="Gene3D" id="3.40.50.720">
    <property type="entry name" value="NAD(P)-binding Rossmann-like Domain"/>
    <property type="match status" value="2"/>
</dbReference>
<keyword evidence="2 4" id="KW-0560">Oxidoreductase</keyword>
<comment type="similarity">
    <text evidence="1 4">Belongs to the D-isomer specific 2-hydroxyacid dehydrogenase family.</text>
</comment>
<protein>
    <submittedName>
        <fullName evidence="7">Glyoxylate reductase</fullName>
        <ecNumber evidence="7">1.1.1.26</ecNumber>
    </submittedName>
</protein>
<evidence type="ECO:0000313" key="8">
    <source>
        <dbReference type="Proteomes" id="UP001214628"/>
    </source>
</evidence>
<evidence type="ECO:0000256" key="2">
    <source>
        <dbReference type="ARBA" id="ARBA00023002"/>
    </source>
</evidence>
<evidence type="ECO:0000256" key="1">
    <source>
        <dbReference type="ARBA" id="ARBA00005854"/>
    </source>
</evidence>
<dbReference type="GO" id="GO:0016618">
    <property type="term" value="F:hydroxypyruvate reductase [NAD(P)H] activity"/>
    <property type="evidence" value="ECO:0007669"/>
    <property type="project" value="TreeGrafter"/>
</dbReference>
<dbReference type="InterPro" id="IPR029752">
    <property type="entry name" value="D-isomer_DH_CS1"/>
</dbReference>
<keyword evidence="8" id="KW-1185">Reference proteome</keyword>
<gene>
    <name evidence="7" type="ORF">MPSI1_001537</name>
</gene>
<accession>A0AAF0F8Y9</accession>
<dbReference type="EMBL" id="CP118375">
    <property type="protein sequence ID" value="WFD42887.1"/>
    <property type="molecule type" value="Genomic_DNA"/>
</dbReference>
<dbReference type="AlphaFoldDB" id="A0AAF0F8Y9"/>
<dbReference type="PANTHER" id="PTHR10996">
    <property type="entry name" value="2-HYDROXYACID DEHYDROGENASE-RELATED"/>
    <property type="match status" value="1"/>
</dbReference>
<dbReference type="PROSITE" id="PS00065">
    <property type="entry name" value="D_2_HYDROXYACID_DH_1"/>
    <property type="match status" value="1"/>
</dbReference>